<dbReference type="Proteomes" id="UP001595579">
    <property type="component" value="Unassembled WGS sequence"/>
</dbReference>
<comment type="caution">
    <text evidence="1">The sequence shown here is derived from an EMBL/GenBank/DDBJ whole genome shotgun (WGS) entry which is preliminary data.</text>
</comment>
<gene>
    <name evidence="1" type="ORF">ACFOEV_01050</name>
</gene>
<keyword evidence="2" id="KW-1185">Reference proteome</keyword>
<proteinExistence type="predicted"/>
<name>A0ABV7LIJ5_9GAMM</name>
<dbReference type="Gene3D" id="3.55.50.30">
    <property type="match status" value="1"/>
</dbReference>
<evidence type="ECO:0000313" key="1">
    <source>
        <dbReference type="EMBL" id="MFC3282194.1"/>
    </source>
</evidence>
<reference evidence="2" key="1">
    <citation type="journal article" date="2019" name="Int. J. Syst. Evol. Microbiol.">
        <title>The Global Catalogue of Microorganisms (GCM) 10K type strain sequencing project: providing services to taxonomists for standard genome sequencing and annotation.</title>
        <authorList>
            <consortium name="The Broad Institute Genomics Platform"/>
            <consortium name="The Broad Institute Genome Sequencing Center for Infectious Disease"/>
            <person name="Wu L."/>
            <person name="Ma J."/>
        </authorList>
    </citation>
    <scope>NUCLEOTIDE SEQUENCE [LARGE SCALE GENOMIC DNA]</scope>
    <source>
        <strain evidence="2">CECT 7698</strain>
    </source>
</reference>
<dbReference type="InterPro" id="IPR050810">
    <property type="entry name" value="Bact_Secretion_Sys_Channel"/>
</dbReference>
<evidence type="ECO:0000313" key="2">
    <source>
        <dbReference type="Proteomes" id="UP001595579"/>
    </source>
</evidence>
<dbReference type="PANTHER" id="PTHR30332:SF5">
    <property type="entry name" value="SPI-1 TYPE 3 SECRETION SYSTEM SECRETIN"/>
    <property type="match status" value="1"/>
</dbReference>
<sequence>MLIHENFSREFLSLSHRFKKTSTIHGGEILRMHQAPHDSHRLLFEATMRHRFASGILRICRFTVVTLMTSMGMSVWAASALAIGDPRWEGNEWLAKDYHYVIVEQDVRDVLTEFGRNLSLPVEMSPQVRGRVRGNIRNGTAEEFLDQVSSANGLAWFFDGGVLHVATRQEMIQRTFELQGIDADRLMEAIDQSRIGDPLRARLIDGNAALQAWGPPAWIESVARRVDRLRQPTPTRSREVRVFRGSVSTKTQISE</sequence>
<organism evidence="1 2">
    <name type="scientific">Litchfieldella rifensis</name>
    <dbReference type="NCBI Taxonomy" id="762643"/>
    <lineage>
        <taxon>Bacteria</taxon>
        <taxon>Pseudomonadati</taxon>
        <taxon>Pseudomonadota</taxon>
        <taxon>Gammaproteobacteria</taxon>
        <taxon>Oceanospirillales</taxon>
        <taxon>Halomonadaceae</taxon>
        <taxon>Litchfieldella</taxon>
    </lineage>
</organism>
<dbReference type="EMBL" id="JBHRUG010000002">
    <property type="protein sequence ID" value="MFC3282194.1"/>
    <property type="molecule type" value="Genomic_DNA"/>
</dbReference>
<dbReference type="PANTHER" id="PTHR30332">
    <property type="entry name" value="PROBABLE GENERAL SECRETION PATHWAY PROTEIN D"/>
    <property type="match status" value="1"/>
</dbReference>
<accession>A0ABV7LIJ5</accession>
<dbReference type="RefSeq" id="WP_386770715.1">
    <property type="nucleotide sequence ID" value="NZ_JBHRUG010000002.1"/>
</dbReference>
<evidence type="ECO:0008006" key="3">
    <source>
        <dbReference type="Google" id="ProtNLM"/>
    </source>
</evidence>
<protein>
    <recommendedName>
        <fullName evidence="3">Type III secretion protein</fullName>
    </recommendedName>
</protein>